<dbReference type="Proteomes" id="UP001595897">
    <property type="component" value="Unassembled WGS sequence"/>
</dbReference>
<comment type="caution">
    <text evidence="1">The sequence shown here is derived from an EMBL/GenBank/DDBJ whole genome shotgun (WGS) entry which is preliminary data.</text>
</comment>
<accession>A0ABV9LSZ8</accession>
<dbReference type="EMBL" id="JBHSGU010000001">
    <property type="protein sequence ID" value="MFC4698798.1"/>
    <property type="molecule type" value="Genomic_DNA"/>
</dbReference>
<keyword evidence="2" id="KW-1185">Reference proteome</keyword>
<name>A0ABV9LSZ8_9ALTE</name>
<proteinExistence type="predicted"/>
<evidence type="ECO:0008006" key="3">
    <source>
        <dbReference type="Google" id="ProtNLM"/>
    </source>
</evidence>
<organism evidence="1 2">
    <name type="scientific">Glaciecola siphonariae</name>
    <dbReference type="NCBI Taxonomy" id="521012"/>
    <lineage>
        <taxon>Bacteria</taxon>
        <taxon>Pseudomonadati</taxon>
        <taxon>Pseudomonadota</taxon>
        <taxon>Gammaproteobacteria</taxon>
        <taxon>Alteromonadales</taxon>
        <taxon>Alteromonadaceae</taxon>
        <taxon>Glaciecola</taxon>
    </lineage>
</organism>
<gene>
    <name evidence="1" type="ORF">ACFO4O_01305</name>
</gene>
<evidence type="ECO:0000313" key="1">
    <source>
        <dbReference type="EMBL" id="MFC4698798.1"/>
    </source>
</evidence>
<sequence length="148" mass="16535">MSKLHTLSLLTVVGLLGACSSSGNSQLFNSVPDKDYSDVYLRGVFNWWEATDAFKFRELDANTMVVELDLIADGQPYDFKVADSTWSPAFNCGLPASGPLMQLNNEVELYCFNDSLNLQFIPAETGKYRFELDISNNQYPELTVSVVQ</sequence>
<dbReference type="RefSeq" id="WP_382405450.1">
    <property type="nucleotide sequence ID" value="NZ_JBHSGU010000001.1"/>
</dbReference>
<protein>
    <recommendedName>
        <fullName evidence="3">Pullulanase</fullName>
    </recommendedName>
</protein>
<reference evidence="2" key="1">
    <citation type="journal article" date="2019" name="Int. J. Syst. Evol. Microbiol.">
        <title>The Global Catalogue of Microorganisms (GCM) 10K type strain sequencing project: providing services to taxonomists for standard genome sequencing and annotation.</title>
        <authorList>
            <consortium name="The Broad Institute Genomics Platform"/>
            <consortium name="The Broad Institute Genome Sequencing Center for Infectious Disease"/>
            <person name="Wu L."/>
            <person name="Ma J."/>
        </authorList>
    </citation>
    <scope>NUCLEOTIDE SEQUENCE [LARGE SCALE GENOMIC DNA]</scope>
    <source>
        <strain evidence="2">KACC 12507</strain>
    </source>
</reference>
<evidence type="ECO:0000313" key="2">
    <source>
        <dbReference type="Proteomes" id="UP001595897"/>
    </source>
</evidence>
<dbReference type="PROSITE" id="PS51257">
    <property type="entry name" value="PROKAR_LIPOPROTEIN"/>
    <property type="match status" value="1"/>
</dbReference>